<sequence length="120" mass="13475">MSVCKSLKGYSRKHERIADLFSLLAVALLFGTLYLVVSNHSEVISWMKADAVIHVPVVVGVLILDLFLIYLFLNIGAARFEEEEAGCFHTFKGRRSGSGSVGNLFTSWLHHMEQVGRKHR</sequence>
<keyword evidence="2" id="KW-0132">Cell division</keyword>
<feature type="transmembrane region" description="Helical" evidence="1">
    <location>
        <begin position="20"/>
        <end position="39"/>
    </location>
</feature>
<reference evidence="2 3" key="1">
    <citation type="submission" date="2016-03" db="EMBL/GenBank/DDBJ databases">
        <title>Chemosynthetic sulphur-oxidizing symbionts of marine invertebrate animals are capable of nitrogen fixation.</title>
        <authorList>
            <person name="Petersen J.M."/>
            <person name="Kemper A."/>
            <person name="Gruber-Vodicka H."/>
            <person name="Cardini U."/>
            <person name="Geest Mvander."/>
            <person name="Kleiner M."/>
            <person name="Bulgheresi S."/>
            <person name="Fussmann M."/>
            <person name="Herbold C."/>
            <person name="Seah B.K.B."/>
            <person name="Antony C.Paul."/>
            <person name="Liu D."/>
            <person name="Belitz A."/>
            <person name="Weber M."/>
        </authorList>
    </citation>
    <scope>NUCLEOTIDE SEQUENCE [LARGE SCALE GENOMIC DNA]</scope>
    <source>
        <strain evidence="2">G_D</strain>
    </source>
</reference>
<keyword evidence="3" id="KW-1185">Reference proteome</keyword>
<dbReference type="RefSeq" id="WP_069004268.1">
    <property type="nucleotide sequence ID" value="NZ_LVJW01000003.1"/>
</dbReference>
<name>A0A1E2UP43_9GAMM</name>
<organism evidence="2 3">
    <name type="scientific">Candidatus Thiodiazotropha endoloripes</name>
    <dbReference type="NCBI Taxonomy" id="1818881"/>
    <lineage>
        <taxon>Bacteria</taxon>
        <taxon>Pseudomonadati</taxon>
        <taxon>Pseudomonadota</taxon>
        <taxon>Gammaproteobacteria</taxon>
        <taxon>Chromatiales</taxon>
        <taxon>Sedimenticolaceae</taxon>
        <taxon>Candidatus Thiodiazotropha</taxon>
    </lineage>
</organism>
<protein>
    <submittedName>
        <fullName evidence="2">Cell division protein BolA</fullName>
    </submittedName>
</protein>
<evidence type="ECO:0000256" key="1">
    <source>
        <dbReference type="SAM" id="Phobius"/>
    </source>
</evidence>
<keyword evidence="1" id="KW-1133">Transmembrane helix</keyword>
<dbReference type="STRING" id="1818881.A3196_07080"/>
<dbReference type="EMBL" id="LVJZ01000003">
    <property type="protein sequence ID" value="ODB96538.1"/>
    <property type="molecule type" value="Genomic_DNA"/>
</dbReference>
<dbReference type="Proteomes" id="UP000094849">
    <property type="component" value="Unassembled WGS sequence"/>
</dbReference>
<dbReference type="GO" id="GO:0051301">
    <property type="term" value="P:cell division"/>
    <property type="evidence" value="ECO:0007669"/>
    <property type="project" value="UniProtKB-KW"/>
</dbReference>
<feature type="transmembrane region" description="Helical" evidence="1">
    <location>
        <begin position="51"/>
        <end position="73"/>
    </location>
</feature>
<gene>
    <name evidence="2" type="ORF">A3196_07080</name>
</gene>
<keyword evidence="1" id="KW-0812">Transmembrane</keyword>
<keyword evidence="1" id="KW-0472">Membrane</keyword>
<dbReference type="OrthoDB" id="7062976at2"/>
<evidence type="ECO:0000313" key="3">
    <source>
        <dbReference type="Proteomes" id="UP000094849"/>
    </source>
</evidence>
<proteinExistence type="predicted"/>
<comment type="caution">
    <text evidence="2">The sequence shown here is derived from an EMBL/GenBank/DDBJ whole genome shotgun (WGS) entry which is preliminary data.</text>
</comment>
<accession>A0A1E2UP43</accession>
<dbReference type="AlphaFoldDB" id="A0A1E2UP43"/>
<keyword evidence="2" id="KW-0131">Cell cycle</keyword>
<evidence type="ECO:0000313" key="2">
    <source>
        <dbReference type="EMBL" id="ODB96538.1"/>
    </source>
</evidence>